<dbReference type="STRING" id="1472767.AOX59_04090"/>
<dbReference type="OrthoDB" id="9807519at2"/>
<accession>A0A0U4FBI2</accession>
<evidence type="ECO:0000313" key="1">
    <source>
        <dbReference type="EMBL" id="ALX47853.1"/>
    </source>
</evidence>
<protein>
    <recommendedName>
        <fullName evidence="3">GLUG domain-containing protein</fullName>
    </recommendedName>
</protein>
<dbReference type="EMBL" id="CP013862">
    <property type="protein sequence ID" value="ALX47853.1"/>
    <property type="molecule type" value="Genomic_DNA"/>
</dbReference>
<gene>
    <name evidence="1" type="ORF">AOX59_04090</name>
</gene>
<dbReference type="AlphaFoldDB" id="A0A0U4FBI2"/>
<keyword evidence="2" id="KW-1185">Reference proteome</keyword>
<evidence type="ECO:0008006" key="3">
    <source>
        <dbReference type="Google" id="ProtNLM"/>
    </source>
</evidence>
<dbReference type="KEGG" id="lao:AOX59_04090"/>
<dbReference type="Gene3D" id="2.160.20.110">
    <property type="match status" value="1"/>
</dbReference>
<evidence type="ECO:0000313" key="2">
    <source>
        <dbReference type="Proteomes" id="UP000050331"/>
    </source>
</evidence>
<sequence>MATLISTPQDLDNIRNNLSGTFELTQDLDMSSWGNWTPIDDFGGILDGKGYVIDNLTVDITSNDAGLFGRNVTLSDRTHILNLGLTNVNISTTGNRVGALYSYFRSNDGLIENCYVKGGTVNGALIVGGIVGLFRDSSIIRNSFAELDEIHATDERANGFIDVIYSGVTAENCYAVTHSLTAGDMSTVYGFNYLQDGAIVNNCYWDIDTSGVTQSHSGTGLTTAEMQTQSSYNGWDFTNTWGMAEYPYLQMFGAPTIPSKQVTRIITSYVNEIHSQLDVQLPPQTKNITVNSHVSPMSSNTERNVATFRNVMTYVSPIHSNVTTSVKSSNKEIRDVSGHVKPIYSNVLVEIYREPLSVTRNLVSHIKPIQANVDIITSLDKLPMIGYVSVVENPSMTEIYTNPSYSTHVENQSYCEVVK</sequence>
<proteinExistence type="predicted"/>
<reference evidence="1 2" key="1">
    <citation type="submission" date="2016-01" db="EMBL/GenBank/DDBJ databases">
        <title>Complete genome sequence of strain Lentibacillus amyloliquefaciens LAM0015T isolated from saline sediment.</title>
        <authorList>
            <person name="Wang J.-L."/>
            <person name="He M.-X."/>
        </authorList>
    </citation>
    <scope>NUCLEOTIDE SEQUENCE [LARGE SCALE GENOMIC DNA]</scope>
    <source>
        <strain evidence="1 2">LAM0015</strain>
    </source>
</reference>
<organism evidence="1 2">
    <name type="scientific">Lentibacillus amyloliquefaciens</name>
    <dbReference type="NCBI Taxonomy" id="1472767"/>
    <lineage>
        <taxon>Bacteria</taxon>
        <taxon>Bacillati</taxon>
        <taxon>Bacillota</taxon>
        <taxon>Bacilli</taxon>
        <taxon>Bacillales</taxon>
        <taxon>Bacillaceae</taxon>
        <taxon>Lentibacillus</taxon>
    </lineage>
</organism>
<dbReference type="Proteomes" id="UP000050331">
    <property type="component" value="Chromosome"/>
</dbReference>
<name>A0A0U4FBI2_9BACI</name>
<dbReference type="RefSeq" id="WP_068442215.1">
    <property type="nucleotide sequence ID" value="NZ_CP013862.1"/>
</dbReference>